<evidence type="ECO:0000313" key="3">
    <source>
        <dbReference type="Proteomes" id="UP000284706"/>
    </source>
</evidence>
<evidence type="ECO:0000313" key="2">
    <source>
        <dbReference type="EMBL" id="PPQ87258.1"/>
    </source>
</evidence>
<dbReference type="EMBL" id="NHYE01003901">
    <property type="protein sequence ID" value="PPQ87258.1"/>
    <property type="molecule type" value="Genomic_DNA"/>
</dbReference>
<dbReference type="InParanoid" id="A0A409X8Y3"/>
<dbReference type="Proteomes" id="UP000284706">
    <property type="component" value="Unassembled WGS sequence"/>
</dbReference>
<keyword evidence="3" id="KW-1185">Reference proteome</keyword>
<gene>
    <name evidence="2" type="ORF">CVT26_015206</name>
</gene>
<comment type="caution">
    <text evidence="2">The sequence shown here is derived from an EMBL/GenBank/DDBJ whole genome shotgun (WGS) entry which is preliminary data.</text>
</comment>
<proteinExistence type="predicted"/>
<accession>A0A409X8Y3</accession>
<sequence length="62" mass="6769">MARGLEQEQLASSSREMRGGGLENVVRGEKYGSLRIRAQIGGGREKYDTDSEIPSSDEEANP</sequence>
<protein>
    <submittedName>
        <fullName evidence="2">Uncharacterized protein</fullName>
    </submittedName>
</protein>
<feature type="region of interest" description="Disordered" evidence="1">
    <location>
        <begin position="1"/>
        <end position="62"/>
    </location>
</feature>
<organism evidence="2 3">
    <name type="scientific">Gymnopilus dilepis</name>
    <dbReference type="NCBI Taxonomy" id="231916"/>
    <lineage>
        <taxon>Eukaryota</taxon>
        <taxon>Fungi</taxon>
        <taxon>Dikarya</taxon>
        <taxon>Basidiomycota</taxon>
        <taxon>Agaricomycotina</taxon>
        <taxon>Agaricomycetes</taxon>
        <taxon>Agaricomycetidae</taxon>
        <taxon>Agaricales</taxon>
        <taxon>Agaricineae</taxon>
        <taxon>Hymenogastraceae</taxon>
        <taxon>Gymnopilus</taxon>
    </lineage>
</organism>
<evidence type="ECO:0000256" key="1">
    <source>
        <dbReference type="SAM" id="MobiDB-lite"/>
    </source>
</evidence>
<name>A0A409X8Y3_9AGAR</name>
<dbReference type="AlphaFoldDB" id="A0A409X8Y3"/>
<reference evidence="2 3" key="1">
    <citation type="journal article" date="2018" name="Evol. Lett.">
        <title>Horizontal gene cluster transfer increased hallucinogenic mushroom diversity.</title>
        <authorList>
            <person name="Reynolds H.T."/>
            <person name="Vijayakumar V."/>
            <person name="Gluck-Thaler E."/>
            <person name="Korotkin H.B."/>
            <person name="Matheny P.B."/>
            <person name="Slot J.C."/>
        </authorList>
    </citation>
    <scope>NUCLEOTIDE SEQUENCE [LARGE SCALE GENOMIC DNA]</scope>
    <source>
        <strain evidence="2 3">SRW20</strain>
    </source>
</reference>